<proteinExistence type="predicted"/>
<gene>
    <name evidence="2" type="ORF">ACFOUR_08850</name>
</gene>
<protein>
    <recommendedName>
        <fullName evidence="4">NUDIX hydrolase</fullName>
    </recommendedName>
</protein>
<keyword evidence="3" id="KW-1185">Reference proteome</keyword>
<organism evidence="2 3">
    <name type="scientific">Halovivax cerinus</name>
    <dbReference type="NCBI Taxonomy" id="1487865"/>
    <lineage>
        <taxon>Archaea</taxon>
        <taxon>Methanobacteriati</taxon>
        <taxon>Methanobacteriota</taxon>
        <taxon>Stenosarchaea group</taxon>
        <taxon>Halobacteria</taxon>
        <taxon>Halobacteriales</taxon>
        <taxon>Natrialbaceae</taxon>
        <taxon>Halovivax</taxon>
    </lineage>
</organism>
<sequence length="61" mass="6903">MATTAFIDGATPISTVSHPPVVAWDSEHHLLVRRRGERSPFDRRTREGSPLVVPPGRDQRW</sequence>
<evidence type="ECO:0000256" key="1">
    <source>
        <dbReference type="SAM" id="MobiDB-lite"/>
    </source>
</evidence>
<reference evidence="2 3" key="1">
    <citation type="journal article" date="2019" name="Int. J. Syst. Evol. Microbiol.">
        <title>The Global Catalogue of Microorganisms (GCM) 10K type strain sequencing project: providing services to taxonomists for standard genome sequencing and annotation.</title>
        <authorList>
            <consortium name="The Broad Institute Genomics Platform"/>
            <consortium name="The Broad Institute Genome Sequencing Center for Infectious Disease"/>
            <person name="Wu L."/>
            <person name="Ma J."/>
        </authorList>
    </citation>
    <scope>NUCLEOTIDE SEQUENCE [LARGE SCALE GENOMIC DNA]</scope>
    <source>
        <strain evidence="2 3">IBRC-M 10256</strain>
    </source>
</reference>
<accession>A0ABD5NN71</accession>
<comment type="caution">
    <text evidence="2">The sequence shown here is derived from an EMBL/GenBank/DDBJ whole genome shotgun (WGS) entry which is preliminary data.</text>
</comment>
<evidence type="ECO:0008006" key="4">
    <source>
        <dbReference type="Google" id="ProtNLM"/>
    </source>
</evidence>
<dbReference type="Proteomes" id="UP001595846">
    <property type="component" value="Unassembled WGS sequence"/>
</dbReference>
<evidence type="ECO:0000313" key="3">
    <source>
        <dbReference type="Proteomes" id="UP001595846"/>
    </source>
</evidence>
<feature type="region of interest" description="Disordered" evidence="1">
    <location>
        <begin position="36"/>
        <end position="61"/>
    </location>
</feature>
<dbReference type="EMBL" id="JBHSAQ010000003">
    <property type="protein sequence ID" value="MFC3958473.1"/>
    <property type="molecule type" value="Genomic_DNA"/>
</dbReference>
<evidence type="ECO:0000313" key="2">
    <source>
        <dbReference type="EMBL" id="MFC3958473.1"/>
    </source>
</evidence>
<name>A0ABD5NN71_9EURY</name>
<feature type="compositionally biased region" description="Basic and acidic residues" evidence="1">
    <location>
        <begin position="37"/>
        <end position="47"/>
    </location>
</feature>
<dbReference type="RefSeq" id="WP_382274220.1">
    <property type="nucleotide sequence ID" value="NZ_JBHSAQ010000003.1"/>
</dbReference>
<dbReference type="AlphaFoldDB" id="A0ABD5NN71"/>